<dbReference type="EMBL" id="CATKSN020000275">
    <property type="protein sequence ID" value="CAI9149386.1"/>
    <property type="molecule type" value="Genomic_DNA"/>
</dbReference>
<dbReference type="Proteomes" id="UP001176941">
    <property type="component" value="Unassembled WGS sequence"/>
</dbReference>
<accession>A0ABN8XP76</accession>
<keyword evidence="2" id="KW-1185">Reference proteome</keyword>
<name>A0ABN8XP76_RANTA</name>
<evidence type="ECO:0000313" key="1">
    <source>
        <dbReference type="EMBL" id="CAI9149386.1"/>
    </source>
</evidence>
<protein>
    <submittedName>
        <fullName evidence="1">Uncharacterized protein</fullName>
    </submittedName>
</protein>
<organism evidence="1 2">
    <name type="scientific">Rangifer tarandus platyrhynchus</name>
    <name type="common">Svalbard reindeer</name>
    <dbReference type="NCBI Taxonomy" id="3082113"/>
    <lineage>
        <taxon>Eukaryota</taxon>
        <taxon>Metazoa</taxon>
        <taxon>Chordata</taxon>
        <taxon>Craniata</taxon>
        <taxon>Vertebrata</taxon>
        <taxon>Euteleostomi</taxon>
        <taxon>Mammalia</taxon>
        <taxon>Eutheria</taxon>
        <taxon>Laurasiatheria</taxon>
        <taxon>Artiodactyla</taxon>
        <taxon>Ruminantia</taxon>
        <taxon>Pecora</taxon>
        <taxon>Cervidae</taxon>
        <taxon>Odocoileinae</taxon>
        <taxon>Rangifer</taxon>
    </lineage>
</organism>
<evidence type="ECO:0000313" key="2">
    <source>
        <dbReference type="Proteomes" id="UP001176941"/>
    </source>
</evidence>
<comment type="caution">
    <text evidence="1">The sequence shown here is derived from an EMBL/GenBank/DDBJ whole genome shotgun (WGS) entry which is preliminary data.</text>
</comment>
<sequence length="102" mass="10741">MVCVVTYSEGPAHVMRYMSHIACAAVEDSQAFRPSILQQPAGFEECGEGLGGRRTRLVVQQLVYAHVTSLALTSASWVDAIVSPGQGSAISTTVADTFAPQG</sequence>
<gene>
    <name evidence="1" type="ORF">MRATA1EN1_LOCUS31004</name>
</gene>
<proteinExistence type="predicted"/>
<reference evidence="1" key="1">
    <citation type="submission" date="2023-04" db="EMBL/GenBank/DDBJ databases">
        <authorList>
            <consortium name="ELIXIR-Norway"/>
        </authorList>
    </citation>
    <scope>NUCLEOTIDE SEQUENCE [LARGE SCALE GENOMIC DNA]</scope>
</reference>